<evidence type="ECO:0000256" key="1">
    <source>
        <dbReference type="SAM" id="Phobius"/>
    </source>
</evidence>
<name>A0AA40EWJ5_9PEZI</name>
<feature type="transmembrane region" description="Helical" evidence="1">
    <location>
        <begin position="20"/>
        <end position="38"/>
    </location>
</feature>
<keyword evidence="1" id="KW-1133">Transmembrane helix</keyword>
<evidence type="ECO:0000313" key="3">
    <source>
        <dbReference type="Proteomes" id="UP001172155"/>
    </source>
</evidence>
<evidence type="ECO:0000313" key="2">
    <source>
        <dbReference type="EMBL" id="KAK0746873.1"/>
    </source>
</evidence>
<gene>
    <name evidence="2" type="ORF">B0T18DRAFT_326277</name>
</gene>
<accession>A0AA40EWJ5</accession>
<dbReference type="AlphaFoldDB" id="A0AA40EWJ5"/>
<feature type="non-terminal residue" evidence="2">
    <location>
        <position position="1"/>
    </location>
</feature>
<keyword evidence="1" id="KW-0472">Membrane</keyword>
<dbReference type="EMBL" id="JAUKUD010000004">
    <property type="protein sequence ID" value="KAK0746873.1"/>
    <property type="molecule type" value="Genomic_DNA"/>
</dbReference>
<sequence length="115" mass="13552">SLEDLFNKAEAGFPSRFRKYSWYLAVVRAILAPILYYLSGLYARRLLLQPVPRVGQTARQYAAVSLVRRLREVLVKYIIINRIPVVIEAIMSIVDIEKPKDYNYSYLRQVRIIYR</sequence>
<proteinExistence type="predicted"/>
<protein>
    <submittedName>
        <fullName evidence="2">Uncharacterized protein</fullName>
    </submittedName>
</protein>
<comment type="caution">
    <text evidence="2">The sequence shown here is derived from an EMBL/GenBank/DDBJ whole genome shotgun (WGS) entry which is preliminary data.</text>
</comment>
<keyword evidence="3" id="KW-1185">Reference proteome</keyword>
<reference evidence="2" key="1">
    <citation type="submission" date="2023-06" db="EMBL/GenBank/DDBJ databases">
        <title>Genome-scale phylogeny and comparative genomics of the fungal order Sordariales.</title>
        <authorList>
            <consortium name="Lawrence Berkeley National Laboratory"/>
            <person name="Hensen N."/>
            <person name="Bonometti L."/>
            <person name="Westerberg I."/>
            <person name="Brannstrom I.O."/>
            <person name="Guillou S."/>
            <person name="Cros-Aarteil S."/>
            <person name="Calhoun S."/>
            <person name="Haridas S."/>
            <person name="Kuo A."/>
            <person name="Mondo S."/>
            <person name="Pangilinan J."/>
            <person name="Riley R."/>
            <person name="LaButti K."/>
            <person name="Andreopoulos B."/>
            <person name="Lipzen A."/>
            <person name="Chen C."/>
            <person name="Yanf M."/>
            <person name="Daum C."/>
            <person name="Ng V."/>
            <person name="Clum A."/>
            <person name="Steindorff A."/>
            <person name="Ohm R."/>
            <person name="Martin F."/>
            <person name="Silar P."/>
            <person name="Natvig D."/>
            <person name="Lalanne C."/>
            <person name="Gautier V."/>
            <person name="Ament-velasquez S.L."/>
            <person name="Kruys A."/>
            <person name="Hutchinson M.I."/>
            <person name="Powell A.J."/>
            <person name="Barry K."/>
            <person name="Miller A.N."/>
            <person name="Grigoriev I.V."/>
            <person name="Debuchy R."/>
            <person name="Gladieux P."/>
            <person name="Thoren M.H."/>
            <person name="Johannesson H."/>
        </authorList>
    </citation>
    <scope>NUCLEOTIDE SEQUENCE</scope>
    <source>
        <strain evidence="2">SMH3187-1</strain>
    </source>
</reference>
<dbReference type="Proteomes" id="UP001172155">
    <property type="component" value="Unassembled WGS sequence"/>
</dbReference>
<keyword evidence="1" id="KW-0812">Transmembrane</keyword>
<organism evidence="2 3">
    <name type="scientific">Schizothecium vesticola</name>
    <dbReference type="NCBI Taxonomy" id="314040"/>
    <lineage>
        <taxon>Eukaryota</taxon>
        <taxon>Fungi</taxon>
        <taxon>Dikarya</taxon>
        <taxon>Ascomycota</taxon>
        <taxon>Pezizomycotina</taxon>
        <taxon>Sordariomycetes</taxon>
        <taxon>Sordariomycetidae</taxon>
        <taxon>Sordariales</taxon>
        <taxon>Schizotheciaceae</taxon>
        <taxon>Schizothecium</taxon>
    </lineage>
</organism>